<sequence>MRTTIVLSVLFTLALSLVTAALARAQSPVECAPTERTDRLRLLRQLSLDLRGRIPTEAEYEAVRAHDDVPDDVLAAMLTSDDFFATMREYHRGILWSSLIEIDDLVDNRRDLRAQRVGANNVYYSGNAAATFRGTGQVSCVDVEHTRFDTAGHALPLVEGYRSGTVSGAPAPRNAARCEAATSGCRIDGWVRVRPYWAPDTEIRVCAFDAQTAATGLTTTSGAPTSCRAGIVRDAGCGCGPNLRQCVSGGTGGSEQTIARALEQEPLRIFERVMRDPEASYFDAFTTTTSEVNGPIAHYFRYASAGVVEDGSMATTMPAVEFGDTEWRAVERSPEHAGVLTTFSYLLRFASHRARANRFTTAFLCEPFQAPSGGLPPATDPCSSDPNLSTRCGCESCHERLEPMAAHWGRWRFNGDYGFVNVAQLPRWSETCANCREGACSAFCDEFYVTRDTSSHPMEREMWLGTLQVVAWRSETEANAIDVGPRALIEQEGTIERMATCSARTLAEHLLHRELTSDEQLEWVPELAQAFAESGYRFPELVSAIVTDTRYRAIR</sequence>
<dbReference type="EMBL" id="CP011125">
    <property type="protein sequence ID" value="AKF10983.1"/>
    <property type="molecule type" value="Genomic_DNA"/>
</dbReference>
<evidence type="ECO:0008006" key="4">
    <source>
        <dbReference type="Google" id="ProtNLM"/>
    </source>
</evidence>
<keyword evidence="1" id="KW-0732">Signal</keyword>
<accession>A0A0F6W9R5</accession>
<proteinExistence type="predicted"/>
<feature type="signal peptide" evidence="1">
    <location>
        <begin position="1"/>
        <end position="25"/>
    </location>
</feature>
<evidence type="ECO:0000313" key="2">
    <source>
        <dbReference type="EMBL" id="AKF10983.1"/>
    </source>
</evidence>
<dbReference type="KEGG" id="samy:DB32_008132"/>
<dbReference type="STRING" id="927083.DB32_008132"/>
<dbReference type="RefSeq" id="WP_053237897.1">
    <property type="nucleotide sequence ID" value="NZ_CP011125.1"/>
</dbReference>
<dbReference type="Proteomes" id="UP000034883">
    <property type="component" value="Chromosome"/>
</dbReference>
<reference evidence="2 3" key="1">
    <citation type="submission" date="2015-03" db="EMBL/GenBank/DDBJ databases">
        <title>Genome assembly of Sandaracinus amylolyticus DSM 53668.</title>
        <authorList>
            <person name="Sharma G."/>
            <person name="Subramanian S."/>
        </authorList>
    </citation>
    <scope>NUCLEOTIDE SEQUENCE [LARGE SCALE GENOMIC DNA]</scope>
    <source>
        <strain evidence="2 3">DSM 53668</strain>
    </source>
</reference>
<name>A0A0F6W9R5_9BACT</name>
<dbReference type="AlphaFoldDB" id="A0A0F6W9R5"/>
<evidence type="ECO:0000313" key="3">
    <source>
        <dbReference type="Proteomes" id="UP000034883"/>
    </source>
</evidence>
<evidence type="ECO:0000256" key="1">
    <source>
        <dbReference type="SAM" id="SignalP"/>
    </source>
</evidence>
<dbReference type="OrthoDB" id="5480349at2"/>
<feature type="chain" id="PRO_5002511896" description="DUF1585 domain-containing protein" evidence="1">
    <location>
        <begin position="26"/>
        <end position="555"/>
    </location>
</feature>
<keyword evidence="3" id="KW-1185">Reference proteome</keyword>
<organism evidence="2 3">
    <name type="scientific">Sandaracinus amylolyticus</name>
    <dbReference type="NCBI Taxonomy" id="927083"/>
    <lineage>
        <taxon>Bacteria</taxon>
        <taxon>Pseudomonadati</taxon>
        <taxon>Myxococcota</taxon>
        <taxon>Polyangia</taxon>
        <taxon>Polyangiales</taxon>
        <taxon>Sandaracinaceae</taxon>
        <taxon>Sandaracinus</taxon>
    </lineage>
</organism>
<protein>
    <recommendedName>
        <fullName evidence="4">DUF1585 domain-containing protein</fullName>
    </recommendedName>
</protein>
<gene>
    <name evidence="2" type="ORF">DB32_008132</name>
</gene>